<evidence type="ECO:0000256" key="6">
    <source>
        <dbReference type="ARBA" id="ARBA00023163"/>
    </source>
</evidence>
<dbReference type="GO" id="GO:0005524">
    <property type="term" value="F:ATP binding"/>
    <property type="evidence" value="ECO:0007669"/>
    <property type="project" value="UniProtKB-UniRule"/>
</dbReference>
<evidence type="ECO:0000313" key="9">
    <source>
        <dbReference type="EMBL" id="OIP41525.1"/>
    </source>
</evidence>
<dbReference type="GO" id="GO:0008270">
    <property type="term" value="F:zinc ion binding"/>
    <property type="evidence" value="ECO:0007669"/>
    <property type="project" value="UniProtKB-UniRule"/>
</dbReference>
<dbReference type="Pfam" id="PF03477">
    <property type="entry name" value="ATP-cone"/>
    <property type="match status" value="1"/>
</dbReference>
<dbReference type="GO" id="GO:0045892">
    <property type="term" value="P:negative regulation of DNA-templated transcription"/>
    <property type="evidence" value="ECO:0007669"/>
    <property type="project" value="UniProtKB-UniRule"/>
</dbReference>
<comment type="cofactor">
    <cofactor evidence="7">
        <name>Zn(2+)</name>
        <dbReference type="ChEBI" id="CHEBI:29105"/>
    </cofactor>
    <text evidence="7">Binds 1 zinc ion.</text>
</comment>
<dbReference type="Pfam" id="PF22811">
    <property type="entry name" value="Zn_ribbon_NrdR"/>
    <property type="match status" value="1"/>
</dbReference>
<protein>
    <recommendedName>
        <fullName evidence="7">Transcriptional repressor NrdR</fullName>
    </recommendedName>
</protein>
<evidence type="ECO:0000256" key="7">
    <source>
        <dbReference type="HAMAP-Rule" id="MF_00440"/>
    </source>
</evidence>
<keyword evidence="2 7" id="KW-0547">Nucleotide-binding</keyword>
<comment type="function">
    <text evidence="7">Negatively regulates transcription of bacterial ribonucleotide reductase nrd genes and operons by binding to NrdR-boxes.</text>
</comment>
<dbReference type="GO" id="GO:0003677">
    <property type="term" value="F:DNA binding"/>
    <property type="evidence" value="ECO:0007669"/>
    <property type="project" value="UniProtKB-KW"/>
</dbReference>
<evidence type="ECO:0000313" key="10">
    <source>
        <dbReference type="Proteomes" id="UP000183085"/>
    </source>
</evidence>
<comment type="similarity">
    <text evidence="7">Belongs to the NrdR family.</text>
</comment>
<evidence type="ECO:0000259" key="8">
    <source>
        <dbReference type="PROSITE" id="PS51161"/>
    </source>
</evidence>
<keyword evidence="1 7" id="KW-0678">Repressor</keyword>
<keyword evidence="7" id="KW-0863">Zinc-finger</keyword>
<dbReference type="PROSITE" id="PS51161">
    <property type="entry name" value="ATP_CONE"/>
    <property type="match status" value="1"/>
</dbReference>
<keyword evidence="4 7" id="KW-0805">Transcription regulation</keyword>
<dbReference type="STRING" id="1817895.AUJ95_03140"/>
<proteinExistence type="inferred from homology"/>
<keyword evidence="7" id="KW-0862">Zinc</keyword>
<keyword evidence="5 7" id="KW-0238">DNA-binding</keyword>
<feature type="domain" description="ATP-cone" evidence="8">
    <location>
        <begin position="49"/>
        <end position="139"/>
    </location>
</feature>
<dbReference type="EMBL" id="MNYI01000077">
    <property type="protein sequence ID" value="OIP41525.1"/>
    <property type="molecule type" value="Genomic_DNA"/>
</dbReference>
<evidence type="ECO:0000256" key="4">
    <source>
        <dbReference type="ARBA" id="ARBA00023015"/>
    </source>
</evidence>
<evidence type="ECO:0000256" key="5">
    <source>
        <dbReference type="ARBA" id="ARBA00023125"/>
    </source>
</evidence>
<keyword evidence="3 7" id="KW-0067">ATP-binding</keyword>
<dbReference type="InterPro" id="IPR003796">
    <property type="entry name" value="RNR_NrdR-like"/>
</dbReference>
<comment type="caution">
    <text evidence="9">The sequence shown here is derived from an EMBL/GenBank/DDBJ whole genome shotgun (WGS) entry which is preliminary data.</text>
</comment>
<reference evidence="9 10" key="1">
    <citation type="journal article" date="2016" name="Environ. Microbiol.">
        <title>Genomic resolution of a cold subsurface aquifer community provides metabolic insights for novel microbes adapted to high CO concentrations.</title>
        <authorList>
            <person name="Probst A.J."/>
            <person name="Castelle C.J."/>
            <person name="Singh A."/>
            <person name="Brown C.T."/>
            <person name="Anantharaman K."/>
            <person name="Sharon I."/>
            <person name="Hug L.A."/>
            <person name="Burstein D."/>
            <person name="Emerson J.B."/>
            <person name="Thomas B.C."/>
            <person name="Banfield J.F."/>
        </authorList>
    </citation>
    <scope>NUCLEOTIDE SEQUENCE [LARGE SCALE GENOMIC DNA]</scope>
    <source>
        <strain evidence="9">CG2_30_40_21</strain>
    </source>
</reference>
<dbReference type="PANTHER" id="PTHR30455">
    <property type="entry name" value="TRANSCRIPTIONAL REPRESSOR NRDR"/>
    <property type="match status" value="1"/>
</dbReference>
<dbReference type="Proteomes" id="UP000183085">
    <property type="component" value="Unassembled WGS sequence"/>
</dbReference>
<gene>
    <name evidence="7" type="primary">nrdR</name>
    <name evidence="9" type="ORF">AUJ95_03140</name>
</gene>
<dbReference type="InterPro" id="IPR055173">
    <property type="entry name" value="NrdR-like_N"/>
</dbReference>
<organism evidence="9 10">
    <name type="scientific">Candidatus Desantisbacteria bacterium CG2_30_40_21</name>
    <dbReference type="NCBI Taxonomy" id="1817895"/>
    <lineage>
        <taxon>Bacteria</taxon>
        <taxon>Candidatus Desantisiibacteriota</taxon>
    </lineage>
</organism>
<dbReference type="HAMAP" id="MF_00440">
    <property type="entry name" value="NrdR"/>
    <property type="match status" value="1"/>
</dbReference>
<feature type="zinc finger region" evidence="7">
    <location>
        <begin position="3"/>
        <end position="34"/>
    </location>
</feature>
<evidence type="ECO:0000256" key="2">
    <source>
        <dbReference type="ARBA" id="ARBA00022741"/>
    </source>
</evidence>
<evidence type="ECO:0000256" key="1">
    <source>
        <dbReference type="ARBA" id="ARBA00022491"/>
    </source>
</evidence>
<name>A0A1J5DZK1_9BACT</name>
<keyword evidence="6 7" id="KW-0804">Transcription</keyword>
<dbReference type="AlphaFoldDB" id="A0A1J5DZK1"/>
<dbReference type="InterPro" id="IPR005144">
    <property type="entry name" value="ATP-cone_dom"/>
</dbReference>
<sequence length="157" mass="18232">MKCPFCDNIEDRVMDSREVGESAIIRRRRECLKCGKRFTTYERIEKIPYVVVKKDGRREPFDRNKMVGGLLKACAKRPIEIAIIERIVDDVESDLHNNLSKEISASMLGEIVMKNLWQLDKVAYLRFTSVHRHYENIDDFIKEAGQIKARGTENTLG</sequence>
<dbReference type="NCBIfam" id="TIGR00244">
    <property type="entry name" value="transcriptional regulator NrdR"/>
    <property type="match status" value="1"/>
</dbReference>
<keyword evidence="7" id="KW-0479">Metal-binding</keyword>
<accession>A0A1J5DZK1</accession>
<dbReference type="PANTHER" id="PTHR30455:SF2">
    <property type="entry name" value="TRANSCRIPTIONAL REPRESSOR NRDR"/>
    <property type="match status" value="1"/>
</dbReference>
<evidence type="ECO:0000256" key="3">
    <source>
        <dbReference type="ARBA" id="ARBA00022840"/>
    </source>
</evidence>